<protein>
    <submittedName>
        <fullName evidence="1">Uncharacterized protein</fullName>
    </submittedName>
</protein>
<reference evidence="1" key="1">
    <citation type="submission" date="2019-04" db="EMBL/GenBank/DDBJ databases">
        <title>Friends and foes A comparative genomics study of 23 Aspergillus species from section Flavi.</title>
        <authorList>
            <consortium name="DOE Joint Genome Institute"/>
            <person name="Kjaerbolling I."/>
            <person name="Vesth T."/>
            <person name="Frisvad J.C."/>
            <person name="Nybo J.L."/>
            <person name="Theobald S."/>
            <person name="Kildgaard S."/>
            <person name="Isbrandt T."/>
            <person name="Kuo A."/>
            <person name="Sato A."/>
            <person name="Lyhne E.K."/>
            <person name="Kogle M.E."/>
            <person name="Wiebenga A."/>
            <person name="Kun R.S."/>
            <person name="Lubbers R.J."/>
            <person name="Makela M.R."/>
            <person name="Barry K."/>
            <person name="Chovatia M."/>
            <person name="Clum A."/>
            <person name="Daum C."/>
            <person name="Haridas S."/>
            <person name="He G."/>
            <person name="LaButti K."/>
            <person name="Lipzen A."/>
            <person name="Mondo S."/>
            <person name="Riley R."/>
            <person name="Salamov A."/>
            <person name="Simmons B.A."/>
            <person name="Magnuson J.K."/>
            <person name="Henrissat B."/>
            <person name="Mortensen U.H."/>
            <person name="Larsen T.O."/>
            <person name="Devries R.P."/>
            <person name="Grigoriev I.V."/>
            <person name="Machida M."/>
            <person name="Baker S.E."/>
            <person name="Andersen M.R."/>
        </authorList>
    </citation>
    <scope>NUCLEOTIDE SEQUENCE [LARGE SCALE GENOMIC DNA]</scope>
    <source>
        <strain evidence="1">CBS 121.62</strain>
    </source>
</reference>
<name>A0A5N6GLI7_ASPFL</name>
<proteinExistence type="predicted"/>
<sequence length="146" mass="17006">MIRVSNLQCGWVGVATSTTEYLRDICTSARDSGETFILVQLAFNIYRHRDSCVCVAHRVKLMRCLASLTLPVYSYILGIYIRRRPTVLFMHTVCSSFGQNIDDGLYFPESDHRLWGKRMSTTEQFPRVIYIIQESRQPYLSRLAQW</sequence>
<evidence type="ECO:0000313" key="1">
    <source>
        <dbReference type="EMBL" id="KAB8241950.1"/>
    </source>
</evidence>
<dbReference type="EMBL" id="ML734676">
    <property type="protein sequence ID" value="KAB8241950.1"/>
    <property type="molecule type" value="Genomic_DNA"/>
</dbReference>
<accession>A0A5N6GLI7</accession>
<organism evidence="1">
    <name type="scientific">Aspergillus flavus</name>
    <dbReference type="NCBI Taxonomy" id="5059"/>
    <lineage>
        <taxon>Eukaryota</taxon>
        <taxon>Fungi</taxon>
        <taxon>Dikarya</taxon>
        <taxon>Ascomycota</taxon>
        <taxon>Pezizomycotina</taxon>
        <taxon>Eurotiomycetes</taxon>
        <taxon>Eurotiomycetidae</taxon>
        <taxon>Eurotiales</taxon>
        <taxon>Aspergillaceae</taxon>
        <taxon>Aspergillus</taxon>
        <taxon>Aspergillus subgen. Circumdati</taxon>
    </lineage>
</organism>
<dbReference type="Proteomes" id="UP000325434">
    <property type="component" value="Unassembled WGS sequence"/>
</dbReference>
<dbReference type="AlphaFoldDB" id="A0A5N6GLI7"/>
<gene>
    <name evidence="1" type="ORF">BDV35DRAFT_367904</name>
</gene>